<evidence type="ECO:0000313" key="4">
    <source>
        <dbReference type="EMBL" id="TMQ51600.1"/>
    </source>
</evidence>
<dbReference type="EMBL" id="VBOR01000003">
    <property type="protein sequence ID" value="TMQ51600.1"/>
    <property type="molecule type" value="Genomic_DNA"/>
</dbReference>
<dbReference type="InterPro" id="IPR036942">
    <property type="entry name" value="Beta-barrel_TonB_sf"/>
</dbReference>
<dbReference type="GO" id="GO:0009279">
    <property type="term" value="C:cell outer membrane"/>
    <property type="evidence" value="ECO:0007669"/>
    <property type="project" value="UniProtKB-SubCell"/>
</dbReference>
<organism evidence="4 5">
    <name type="scientific">Eiseniibacteriota bacterium</name>
    <dbReference type="NCBI Taxonomy" id="2212470"/>
    <lineage>
        <taxon>Bacteria</taxon>
        <taxon>Candidatus Eiseniibacteriota</taxon>
    </lineage>
</organism>
<comment type="subcellular location">
    <subcellularLocation>
        <location evidence="1">Cell outer membrane</location>
    </subcellularLocation>
</comment>
<keyword evidence="2" id="KW-0472">Membrane</keyword>
<evidence type="ECO:0000256" key="3">
    <source>
        <dbReference type="ARBA" id="ARBA00023237"/>
    </source>
</evidence>
<protein>
    <submittedName>
        <fullName evidence="4">TonB-dependent receptor</fullName>
    </submittedName>
</protein>
<accession>A0A538SJP9</accession>
<evidence type="ECO:0000256" key="2">
    <source>
        <dbReference type="ARBA" id="ARBA00023136"/>
    </source>
</evidence>
<reference evidence="4 5" key="1">
    <citation type="journal article" date="2019" name="Nat. Microbiol.">
        <title>Mediterranean grassland soil C-N compound turnover is dependent on rainfall and depth, and is mediated by genomically divergent microorganisms.</title>
        <authorList>
            <person name="Diamond S."/>
            <person name="Andeer P.F."/>
            <person name="Li Z."/>
            <person name="Crits-Christoph A."/>
            <person name="Burstein D."/>
            <person name="Anantharaman K."/>
            <person name="Lane K.R."/>
            <person name="Thomas B.C."/>
            <person name="Pan C."/>
            <person name="Northen T.R."/>
            <person name="Banfield J.F."/>
        </authorList>
    </citation>
    <scope>NUCLEOTIDE SEQUENCE [LARGE SCALE GENOMIC DNA]</scope>
    <source>
        <strain evidence="4">WS_1</strain>
    </source>
</reference>
<feature type="non-terminal residue" evidence="4">
    <location>
        <position position="1"/>
    </location>
</feature>
<dbReference type="Gene3D" id="2.40.170.20">
    <property type="entry name" value="TonB-dependent receptor, beta-barrel domain"/>
    <property type="match status" value="1"/>
</dbReference>
<comment type="caution">
    <text evidence="4">The sequence shown here is derived from an EMBL/GenBank/DDBJ whole genome shotgun (WGS) entry which is preliminary data.</text>
</comment>
<proteinExistence type="predicted"/>
<sequence>KHGAYGGLTVNEVGRQYLDNSQDNRKNPALRAAPGYQKKLIEEHAILNALVSFDLGEIPLPRLLDGRRFLLEFRGMNLTDLRYETSGYVYAEVPYFYPAATRNFFVSLKAEF</sequence>
<evidence type="ECO:0000256" key="1">
    <source>
        <dbReference type="ARBA" id="ARBA00004442"/>
    </source>
</evidence>
<keyword evidence="3" id="KW-0998">Cell outer membrane</keyword>
<dbReference type="SUPFAM" id="SSF56935">
    <property type="entry name" value="Porins"/>
    <property type="match status" value="1"/>
</dbReference>
<dbReference type="Proteomes" id="UP000316292">
    <property type="component" value="Unassembled WGS sequence"/>
</dbReference>
<gene>
    <name evidence="4" type="ORF">E6K71_00125</name>
</gene>
<name>A0A538SJP9_UNCEI</name>
<keyword evidence="4" id="KW-0675">Receptor</keyword>
<dbReference type="AlphaFoldDB" id="A0A538SJP9"/>
<evidence type="ECO:0000313" key="5">
    <source>
        <dbReference type="Proteomes" id="UP000316292"/>
    </source>
</evidence>